<accession>A0A927F6M4</accession>
<name>A0A927F6M4_9BACT</name>
<dbReference type="Pfam" id="PF13442">
    <property type="entry name" value="Cytochrome_CBB3"/>
    <property type="match status" value="1"/>
</dbReference>
<keyword evidence="1 4" id="KW-0349">Heme</keyword>
<dbReference type="GO" id="GO:0046872">
    <property type="term" value="F:metal ion binding"/>
    <property type="evidence" value="ECO:0007669"/>
    <property type="project" value="UniProtKB-KW"/>
</dbReference>
<dbReference type="SUPFAM" id="SSF46626">
    <property type="entry name" value="Cytochrome c"/>
    <property type="match status" value="2"/>
</dbReference>
<reference evidence="6" key="1">
    <citation type="submission" date="2020-09" db="EMBL/GenBank/DDBJ databases">
        <title>Pelagicoccus enzymogenes sp. nov. with an EPS production, isolated from marine sediment.</title>
        <authorList>
            <person name="Feng X."/>
        </authorList>
    </citation>
    <scope>NUCLEOTIDE SEQUENCE</scope>
    <source>
        <strain evidence="6">NFK12</strain>
    </source>
</reference>
<dbReference type="InterPro" id="IPR051459">
    <property type="entry name" value="Cytochrome_c-type_DH"/>
</dbReference>
<dbReference type="PANTHER" id="PTHR35008">
    <property type="entry name" value="BLL4482 PROTEIN-RELATED"/>
    <property type="match status" value="1"/>
</dbReference>
<dbReference type="AlphaFoldDB" id="A0A927F6M4"/>
<organism evidence="6 7">
    <name type="scientific">Pelagicoccus enzymogenes</name>
    <dbReference type="NCBI Taxonomy" id="2773457"/>
    <lineage>
        <taxon>Bacteria</taxon>
        <taxon>Pseudomonadati</taxon>
        <taxon>Verrucomicrobiota</taxon>
        <taxon>Opitutia</taxon>
        <taxon>Puniceicoccales</taxon>
        <taxon>Pelagicoccaceae</taxon>
        <taxon>Pelagicoccus</taxon>
    </lineage>
</organism>
<feature type="domain" description="Cytochrome c" evidence="5">
    <location>
        <begin position="49"/>
        <end position="146"/>
    </location>
</feature>
<dbReference type="Proteomes" id="UP000622317">
    <property type="component" value="Unassembled WGS sequence"/>
</dbReference>
<keyword evidence="7" id="KW-1185">Reference proteome</keyword>
<proteinExistence type="predicted"/>
<feature type="domain" description="Cytochrome c" evidence="5">
    <location>
        <begin position="179"/>
        <end position="288"/>
    </location>
</feature>
<dbReference type="PROSITE" id="PS51007">
    <property type="entry name" value="CYTC"/>
    <property type="match status" value="2"/>
</dbReference>
<evidence type="ECO:0000259" key="5">
    <source>
        <dbReference type="PROSITE" id="PS51007"/>
    </source>
</evidence>
<dbReference type="InterPro" id="IPR009056">
    <property type="entry name" value="Cyt_c-like_dom"/>
</dbReference>
<comment type="caution">
    <text evidence="6">The sequence shown here is derived from an EMBL/GenBank/DDBJ whole genome shotgun (WGS) entry which is preliminary data.</text>
</comment>
<evidence type="ECO:0000256" key="4">
    <source>
        <dbReference type="PROSITE-ProRule" id="PRU00433"/>
    </source>
</evidence>
<evidence type="ECO:0000256" key="2">
    <source>
        <dbReference type="ARBA" id="ARBA00022723"/>
    </source>
</evidence>
<protein>
    <submittedName>
        <fullName evidence="6">C-type cytochrome</fullName>
    </submittedName>
</protein>
<evidence type="ECO:0000313" key="7">
    <source>
        <dbReference type="Proteomes" id="UP000622317"/>
    </source>
</evidence>
<dbReference type="GO" id="GO:0009055">
    <property type="term" value="F:electron transfer activity"/>
    <property type="evidence" value="ECO:0007669"/>
    <property type="project" value="InterPro"/>
</dbReference>
<dbReference type="InterPro" id="IPR036909">
    <property type="entry name" value="Cyt_c-like_dom_sf"/>
</dbReference>
<evidence type="ECO:0000256" key="1">
    <source>
        <dbReference type="ARBA" id="ARBA00022617"/>
    </source>
</evidence>
<gene>
    <name evidence="6" type="ORF">IEN85_05605</name>
</gene>
<dbReference type="GO" id="GO:0020037">
    <property type="term" value="F:heme binding"/>
    <property type="evidence" value="ECO:0007669"/>
    <property type="project" value="InterPro"/>
</dbReference>
<dbReference type="PANTHER" id="PTHR35008:SF8">
    <property type="entry name" value="ALCOHOL DEHYDROGENASE CYTOCHROME C SUBUNIT"/>
    <property type="match status" value="1"/>
</dbReference>
<dbReference type="Pfam" id="PF00034">
    <property type="entry name" value="Cytochrom_C"/>
    <property type="match status" value="1"/>
</dbReference>
<evidence type="ECO:0000313" key="6">
    <source>
        <dbReference type="EMBL" id="MBD5778960.1"/>
    </source>
</evidence>
<dbReference type="Gene3D" id="1.10.760.10">
    <property type="entry name" value="Cytochrome c-like domain"/>
    <property type="match status" value="2"/>
</dbReference>
<dbReference type="EMBL" id="JACYFG010000006">
    <property type="protein sequence ID" value="MBD5778960.1"/>
    <property type="molecule type" value="Genomic_DNA"/>
</dbReference>
<keyword evidence="2 4" id="KW-0479">Metal-binding</keyword>
<evidence type="ECO:0000256" key="3">
    <source>
        <dbReference type="ARBA" id="ARBA00023004"/>
    </source>
</evidence>
<dbReference type="RefSeq" id="WP_191616085.1">
    <property type="nucleotide sequence ID" value="NZ_JACYFG010000006.1"/>
</dbReference>
<sequence>MKRIILRAFAGILLLAILFVGFIAFRFNALATQNYLSPQFTIAADVSSADIALGHRIYAVRAGCIDCHGEDASGVLIMENGPMGKIHGANLTPYNLKDWSDEEIATAIRYGIHKSGRSLRFMPSFDYTAMSKGDIAALVAYLRTLDSVEKPLQENSYGPIARMLSSFGKMPVMFPAAIIDPAAGFAEKPKEGPTAEFGRYLASSCVGCHGEDMAGGPIPGGDPSWPEAGNSRLGSNPIWTKESFAHMISTGISPTTGQAIRAPMPVALLKQFNEDEVTALWEYLKTLD</sequence>
<keyword evidence="3 4" id="KW-0408">Iron</keyword>